<gene>
    <name evidence="1" type="ORF">GSI_04378</name>
</gene>
<organism evidence="1 2">
    <name type="scientific">Ganoderma sinense ZZ0214-1</name>
    <dbReference type="NCBI Taxonomy" id="1077348"/>
    <lineage>
        <taxon>Eukaryota</taxon>
        <taxon>Fungi</taxon>
        <taxon>Dikarya</taxon>
        <taxon>Basidiomycota</taxon>
        <taxon>Agaricomycotina</taxon>
        <taxon>Agaricomycetes</taxon>
        <taxon>Polyporales</taxon>
        <taxon>Polyporaceae</taxon>
        <taxon>Ganoderma</taxon>
    </lineage>
</organism>
<keyword evidence="2" id="KW-1185">Reference proteome</keyword>
<dbReference type="Proteomes" id="UP000230002">
    <property type="component" value="Unassembled WGS sequence"/>
</dbReference>
<evidence type="ECO:0000313" key="1">
    <source>
        <dbReference type="EMBL" id="PIL33753.1"/>
    </source>
</evidence>
<proteinExistence type="predicted"/>
<reference evidence="1 2" key="1">
    <citation type="journal article" date="2015" name="Sci. Rep.">
        <title>Chromosome-level genome map provides insights into diverse defense mechanisms in the medicinal fungus Ganoderma sinense.</title>
        <authorList>
            <person name="Zhu Y."/>
            <person name="Xu J."/>
            <person name="Sun C."/>
            <person name="Zhou S."/>
            <person name="Xu H."/>
            <person name="Nelson D.R."/>
            <person name="Qian J."/>
            <person name="Song J."/>
            <person name="Luo H."/>
            <person name="Xiang L."/>
            <person name="Li Y."/>
            <person name="Xu Z."/>
            <person name="Ji A."/>
            <person name="Wang L."/>
            <person name="Lu S."/>
            <person name="Hayward A."/>
            <person name="Sun W."/>
            <person name="Li X."/>
            <person name="Schwartz D.C."/>
            <person name="Wang Y."/>
            <person name="Chen S."/>
        </authorList>
    </citation>
    <scope>NUCLEOTIDE SEQUENCE [LARGE SCALE GENOMIC DNA]</scope>
    <source>
        <strain evidence="1 2">ZZ0214-1</strain>
    </source>
</reference>
<dbReference type="AlphaFoldDB" id="A0A2G8SJ01"/>
<protein>
    <submittedName>
        <fullName evidence="1">Uncharacterized protein</fullName>
    </submittedName>
</protein>
<comment type="caution">
    <text evidence="1">The sequence shown here is derived from an EMBL/GenBank/DDBJ whole genome shotgun (WGS) entry which is preliminary data.</text>
</comment>
<evidence type="ECO:0000313" key="2">
    <source>
        <dbReference type="Proteomes" id="UP000230002"/>
    </source>
</evidence>
<sequence length="111" mass="12127">MLRAAIAAPAVAATLRPAARRPPRARPGSRVCPCAHLRPWWDRRSPRASRRNAVSTTRAGPWRLRLRRRTLASRRSHSRSCGTPHGCGCVGGARICFATQQGGQRAGPRSL</sequence>
<dbReference type="EMBL" id="AYKW01000007">
    <property type="protein sequence ID" value="PIL33753.1"/>
    <property type="molecule type" value="Genomic_DNA"/>
</dbReference>
<accession>A0A2G8SJ01</accession>
<name>A0A2G8SJ01_9APHY</name>